<dbReference type="Proteomes" id="UP001451303">
    <property type="component" value="Unassembled WGS sequence"/>
</dbReference>
<dbReference type="EMBL" id="JAVLET010000004">
    <property type="protein sequence ID" value="KAL0470078.1"/>
    <property type="molecule type" value="Genomic_DNA"/>
</dbReference>
<evidence type="ECO:0000313" key="3">
    <source>
        <dbReference type="Proteomes" id="UP001451303"/>
    </source>
</evidence>
<protein>
    <recommendedName>
        <fullName evidence="4">Secreted protein</fullName>
    </recommendedName>
</protein>
<evidence type="ECO:0008006" key="4">
    <source>
        <dbReference type="Google" id="ProtNLM"/>
    </source>
</evidence>
<evidence type="ECO:0000256" key="1">
    <source>
        <dbReference type="SAM" id="SignalP"/>
    </source>
</evidence>
<proteinExistence type="predicted"/>
<name>A0ABR3DBL8_NEUIN</name>
<keyword evidence="3" id="KW-1185">Reference proteome</keyword>
<reference evidence="2 3" key="1">
    <citation type="submission" date="2023-09" db="EMBL/GenBank/DDBJ databases">
        <title>Multi-omics analysis of a traditional fermented food reveals byproduct-associated fungal strains for waste-to-food upcycling.</title>
        <authorList>
            <consortium name="Lawrence Berkeley National Laboratory"/>
            <person name="Rekdal V.M."/>
            <person name="Villalobos-Escobedo J.M."/>
            <person name="Rodriguez-Valeron N."/>
            <person name="Garcia M.O."/>
            <person name="Vasquez D.P."/>
            <person name="Damayanti I."/>
            <person name="Sorensen P.M."/>
            <person name="Baidoo E.E."/>
            <person name="De Carvalho A.C."/>
            <person name="Riley R."/>
            <person name="Lipzen A."/>
            <person name="He G."/>
            <person name="Yan M."/>
            <person name="Haridas S."/>
            <person name="Daum C."/>
            <person name="Yoshinaga Y."/>
            <person name="Ng V."/>
            <person name="Grigoriev I.V."/>
            <person name="Munk R."/>
            <person name="Nuraida L."/>
            <person name="Wijaya C.H."/>
            <person name="Morales P.-C."/>
            <person name="Keasling J.D."/>
        </authorList>
    </citation>
    <scope>NUCLEOTIDE SEQUENCE [LARGE SCALE GENOMIC DNA]</scope>
    <source>
        <strain evidence="2 3">FGSC 2613</strain>
    </source>
</reference>
<organism evidence="2 3">
    <name type="scientific">Neurospora intermedia</name>
    <dbReference type="NCBI Taxonomy" id="5142"/>
    <lineage>
        <taxon>Eukaryota</taxon>
        <taxon>Fungi</taxon>
        <taxon>Dikarya</taxon>
        <taxon>Ascomycota</taxon>
        <taxon>Pezizomycotina</taxon>
        <taxon>Sordariomycetes</taxon>
        <taxon>Sordariomycetidae</taxon>
        <taxon>Sordariales</taxon>
        <taxon>Sordariaceae</taxon>
        <taxon>Neurospora</taxon>
    </lineage>
</organism>
<feature type="signal peptide" evidence="1">
    <location>
        <begin position="1"/>
        <end position="31"/>
    </location>
</feature>
<gene>
    <name evidence="2" type="ORF">QR685DRAFT_553156</name>
</gene>
<feature type="chain" id="PRO_5046265397" description="Secreted protein" evidence="1">
    <location>
        <begin position="32"/>
        <end position="81"/>
    </location>
</feature>
<comment type="caution">
    <text evidence="2">The sequence shown here is derived from an EMBL/GenBank/DDBJ whole genome shotgun (WGS) entry which is preliminary data.</text>
</comment>
<keyword evidence="1" id="KW-0732">Signal</keyword>
<sequence length="81" mass="8834">MELFLFGSLACCLSFHNPLAVLAILLRLSLCALQQFPAIQQDKQMSFISQYTAEDGTTIALTPATTATSTTFFPLGMTEEL</sequence>
<evidence type="ECO:0000313" key="2">
    <source>
        <dbReference type="EMBL" id="KAL0470078.1"/>
    </source>
</evidence>
<accession>A0ABR3DBL8</accession>